<dbReference type="AlphaFoldDB" id="A0A3B1AM14"/>
<accession>A0A3B1AM14</accession>
<name>A0A3B1AM14_9ZZZZ</name>
<evidence type="ECO:0000313" key="1">
    <source>
        <dbReference type="EMBL" id="VAX01033.1"/>
    </source>
</evidence>
<feature type="non-terminal residue" evidence="1">
    <location>
        <position position="398"/>
    </location>
</feature>
<gene>
    <name evidence="1" type="ORF">MNBD_GAMMA20-1897</name>
</gene>
<protein>
    <submittedName>
        <fullName evidence="1">Uncharacterized protein</fullName>
    </submittedName>
</protein>
<sequence length="398" mass="42729">MVQNWGSGLALQATVKRNPQAGPPLLEINGRLLQTRSSQSLTPGQQLRLEVIRPAVDAALKWLNATAPTNITLPAPTPPWQVGQILQARSLPQPPGEPPVLHIDGKRLPLNLPPLPLPTGQTLTLQVLNPGQPVALRVLDVSPVSQQAVRDALPRQLPLSSLLAHLHIIAGATQSRSSKLPTEIQQQVQQILDRLPRRDDVGRTAGLQLALANSGIFLEARLAEALRSNLTFTQTAQQLGGDLKGGLLGLLSLLLGLRVPSGATAVSTRRGQRYLADAPPPLPNSQPFAQPRIPANAASLLNLGLPQQLQELLRQVDGSLARIQLSQLAANAEDDGRRSWLLDLPLRHGDQFDLLQIRIDKERGGKGRGADSLWSVTLAVELDGLGEIHIRVTLSGGV</sequence>
<dbReference type="EMBL" id="UOFU01000214">
    <property type="protein sequence ID" value="VAX01033.1"/>
    <property type="molecule type" value="Genomic_DNA"/>
</dbReference>
<organism evidence="1">
    <name type="scientific">hydrothermal vent metagenome</name>
    <dbReference type="NCBI Taxonomy" id="652676"/>
    <lineage>
        <taxon>unclassified sequences</taxon>
        <taxon>metagenomes</taxon>
        <taxon>ecological metagenomes</taxon>
    </lineage>
</organism>
<proteinExistence type="predicted"/>
<reference evidence="1" key="1">
    <citation type="submission" date="2018-06" db="EMBL/GenBank/DDBJ databases">
        <authorList>
            <person name="Zhirakovskaya E."/>
        </authorList>
    </citation>
    <scope>NUCLEOTIDE SEQUENCE</scope>
</reference>